<sequence length="38" mass="4851">MDAMNLKKIRPILGLNWDRFVFLFRYQERNFRKNERFS</sequence>
<organism evidence="1 2">
    <name type="scientific">Leptospira borgpetersenii str. 200701203</name>
    <dbReference type="NCBI Taxonomy" id="1193007"/>
    <lineage>
        <taxon>Bacteria</taxon>
        <taxon>Pseudomonadati</taxon>
        <taxon>Spirochaetota</taxon>
        <taxon>Spirochaetia</taxon>
        <taxon>Leptospirales</taxon>
        <taxon>Leptospiraceae</taxon>
        <taxon>Leptospira</taxon>
    </lineage>
</organism>
<gene>
    <name evidence="1" type="ORF">LEP1GSC123_3509</name>
</gene>
<dbReference type="BioCyc" id="LBOR1193007:G11KN-4443-MONOMER"/>
<dbReference type="EMBL" id="AKWO02000017">
    <property type="protein sequence ID" value="EMG01672.1"/>
    <property type="molecule type" value="Genomic_DNA"/>
</dbReference>
<proteinExistence type="predicted"/>
<accession>M3GKZ1</accession>
<name>M3GKZ1_LEPBO</name>
<evidence type="ECO:0000313" key="2">
    <source>
        <dbReference type="Proteomes" id="UP000011783"/>
    </source>
</evidence>
<comment type="caution">
    <text evidence="1">The sequence shown here is derived from an EMBL/GenBank/DDBJ whole genome shotgun (WGS) entry which is preliminary data.</text>
</comment>
<dbReference type="Proteomes" id="UP000011783">
    <property type="component" value="Unassembled WGS sequence"/>
</dbReference>
<dbReference type="AlphaFoldDB" id="M3GKZ1"/>
<protein>
    <submittedName>
        <fullName evidence="1">Uncharacterized protein</fullName>
    </submittedName>
</protein>
<reference evidence="1 2" key="1">
    <citation type="submission" date="2013-01" db="EMBL/GenBank/DDBJ databases">
        <authorList>
            <person name="Harkins D.M."/>
            <person name="Durkin A.S."/>
            <person name="Brinkac L.M."/>
            <person name="Haft D.H."/>
            <person name="Selengut J.D."/>
            <person name="Sanka R."/>
            <person name="DePew J."/>
            <person name="Purushe J."/>
            <person name="Picardeau M."/>
            <person name="Werts C."/>
            <person name="Goarant C."/>
            <person name="Vinetz J.M."/>
            <person name="Sutton G.G."/>
            <person name="Nierman W.C."/>
            <person name="Fouts D.E."/>
        </authorList>
    </citation>
    <scope>NUCLEOTIDE SEQUENCE [LARGE SCALE GENOMIC DNA]</scope>
    <source>
        <strain evidence="1 2">200701203</strain>
    </source>
</reference>
<evidence type="ECO:0000313" key="1">
    <source>
        <dbReference type="EMBL" id="EMG01672.1"/>
    </source>
</evidence>